<dbReference type="EMBL" id="JYDL01002319">
    <property type="protein sequence ID" value="KRX11402.1"/>
    <property type="molecule type" value="Genomic_DNA"/>
</dbReference>
<feature type="non-terminal residue" evidence="1">
    <location>
        <position position="1"/>
    </location>
</feature>
<feature type="non-terminal residue" evidence="1">
    <location>
        <position position="47"/>
    </location>
</feature>
<proteinExistence type="predicted"/>
<protein>
    <submittedName>
        <fullName evidence="1">Uncharacterized protein</fullName>
    </submittedName>
</protein>
<dbReference type="AlphaFoldDB" id="A0A0V0RAV3"/>
<organism evidence="1 2">
    <name type="scientific">Trichinella nelsoni</name>
    <dbReference type="NCBI Taxonomy" id="6336"/>
    <lineage>
        <taxon>Eukaryota</taxon>
        <taxon>Metazoa</taxon>
        <taxon>Ecdysozoa</taxon>
        <taxon>Nematoda</taxon>
        <taxon>Enoplea</taxon>
        <taxon>Dorylaimia</taxon>
        <taxon>Trichinellida</taxon>
        <taxon>Trichinellidae</taxon>
        <taxon>Trichinella</taxon>
    </lineage>
</organism>
<dbReference type="Proteomes" id="UP000054630">
    <property type="component" value="Unassembled WGS sequence"/>
</dbReference>
<gene>
    <name evidence="1" type="ORF">T07_8410</name>
</gene>
<reference evidence="1 2" key="1">
    <citation type="submission" date="2015-01" db="EMBL/GenBank/DDBJ databases">
        <title>Evolution of Trichinella species and genotypes.</title>
        <authorList>
            <person name="Korhonen P.K."/>
            <person name="Edoardo P."/>
            <person name="Giuseppe L.R."/>
            <person name="Gasser R.B."/>
        </authorList>
    </citation>
    <scope>NUCLEOTIDE SEQUENCE [LARGE SCALE GENOMIC DNA]</scope>
    <source>
        <strain evidence="1">ISS37</strain>
    </source>
</reference>
<comment type="caution">
    <text evidence="1">The sequence shown here is derived from an EMBL/GenBank/DDBJ whole genome shotgun (WGS) entry which is preliminary data.</text>
</comment>
<sequence>LGLAAATHPGRSLRVDPRKDGVFDMRREEGALLSLDLATAAAAAVVL</sequence>
<keyword evidence="2" id="KW-1185">Reference proteome</keyword>
<evidence type="ECO:0000313" key="2">
    <source>
        <dbReference type="Proteomes" id="UP000054630"/>
    </source>
</evidence>
<accession>A0A0V0RAV3</accession>
<name>A0A0V0RAV3_9BILA</name>
<evidence type="ECO:0000313" key="1">
    <source>
        <dbReference type="EMBL" id="KRX11402.1"/>
    </source>
</evidence>